<keyword evidence="2" id="KW-1185">Reference proteome</keyword>
<evidence type="ECO:0000313" key="1">
    <source>
        <dbReference type="EMBL" id="KAG7292078.1"/>
    </source>
</evidence>
<organism evidence="1 2">
    <name type="scientific">Staphylotrichum longicolle</name>
    <dbReference type="NCBI Taxonomy" id="669026"/>
    <lineage>
        <taxon>Eukaryota</taxon>
        <taxon>Fungi</taxon>
        <taxon>Dikarya</taxon>
        <taxon>Ascomycota</taxon>
        <taxon>Pezizomycotina</taxon>
        <taxon>Sordariomycetes</taxon>
        <taxon>Sordariomycetidae</taxon>
        <taxon>Sordariales</taxon>
        <taxon>Chaetomiaceae</taxon>
        <taxon>Staphylotrichum</taxon>
    </lineage>
</organism>
<reference evidence="1" key="1">
    <citation type="submission" date="2023-02" db="EMBL/GenBank/DDBJ databases">
        <authorList>
            <person name="Palmer J.M."/>
        </authorList>
    </citation>
    <scope>NUCLEOTIDE SEQUENCE</scope>
    <source>
        <strain evidence="1">FW57</strain>
    </source>
</reference>
<dbReference type="AlphaFoldDB" id="A0AAD4F2F9"/>
<comment type="caution">
    <text evidence="1">The sequence shown here is derived from an EMBL/GenBank/DDBJ whole genome shotgun (WGS) entry which is preliminary data.</text>
</comment>
<gene>
    <name evidence="1" type="ORF">NEMBOFW57_002110</name>
</gene>
<name>A0AAD4F2F9_9PEZI</name>
<protein>
    <submittedName>
        <fullName evidence="1">Uncharacterized protein</fullName>
    </submittedName>
</protein>
<dbReference type="InterPro" id="IPR019193">
    <property type="entry name" value="UBQ-conj_enz_E2-bd_prot"/>
</dbReference>
<dbReference type="Proteomes" id="UP001197093">
    <property type="component" value="Unassembled WGS sequence"/>
</dbReference>
<proteinExistence type="predicted"/>
<accession>A0AAD4F2F9</accession>
<evidence type="ECO:0000313" key="2">
    <source>
        <dbReference type="Proteomes" id="UP001197093"/>
    </source>
</evidence>
<dbReference type="EMBL" id="JAHCVI010000001">
    <property type="protein sequence ID" value="KAG7292078.1"/>
    <property type="molecule type" value="Genomic_DNA"/>
</dbReference>
<sequence length="102" mass="11604">MARSGAQKAIHIWVLNSSIVYSSSSAPQRTPAIKLLYRQIPREEADKMMEAITCDSQELNLPALAMGEIIRHLDDSNAVLPRTERAFKEWKVGLLTRWEQKP</sequence>
<dbReference type="Pfam" id="PF09814">
    <property type="entry name" value="HECT_2"/>
    <property type="match status" value="1"/>
</dbReference>